<accession>A0AA37W503</accession>
<organism evidence="2 3">
    <name type="scientific">Pseudoalteromonas tetraodonis GFC</name>
    <dbReference type="NCBI Taxonomy" id="1315271"/>
    <lineage>
        <taxon>Bacteria</taxon>
        <taxon>Pseudomonadati</taxon>
        <taxon>Pseudomonadota</taxon>
        <taxon>Gammaproteobacteria</taxon>
        <taxon>Alteromonadales</taxon>
        <taxon>Pseudoalteromonadaceae</taxon>
        <taxon>Pseudoalteromonas</taxon>
    </lineage>
</organism>
<keyword evidence="1" id="KW-0732">Signal</keyword>
<dbReference type="AlphaFoldDB" id="A0AA37W503"/>
<dbReference type="EMBL" id="BSNE01000012">
    <property type="protein sequence ID" value="GLQ03003.1"/>
    <property type="molecule type" value="Genomic_DNA"/>
</dbReference>
<proteinExistence type="predicted"/>
<evidence type="ECO:0000256" key="1">
    <source>
        <dbReference type="SAM" id="SignalP"/>
    </source>
</evidence>
<reference evidence="2" key="1">
    <citation type="journal article" date="2014" name="Int. J. Syst. Evol. Microbiol.">
        <title>Complete genome sequence of Corynebacterium casei LMG S-19264T (=DSM 44701T), isolated from a smear-ripened cheese.</title>
        <authorList>
            <consortium name="US DOE Joint Genome Institute (JGI-PGF)"/>
            <person name="Walter F."/>
            <person name="Albersmeier A."/>
            <person name="Kalinowski J."/>
            <person name="Ruckert C."/>
        </authorList>
    </citation>
    <scope>NUCLEOTIDE SEQUENCE</scope>
    <source>
        <strain evidence="2">NBRC 103034</strain>
    </source>
</reference>
<evidence type="ECO:0008006" key="4">
    <source>
        <dbReference type="Google" id="ProtNLM"/>
    </source>
</evidence>
<feature type="chain" id="PRO_5041349764" description="Orphan protein" evidence="1">
    <location>
        <begin position="34"/>
        <end position="275"/>
    </location>
</feature>
<sequence>MDSLAMKILLKPAKTLSASFLLASAIFAQPVFANGPIGEHVNHLQANLKTYNEDVEWMISKVDTMVSDYEKKGAKAVNSDDLVEYWESVKFHSAIETNYVPVYASIWQGLYGIKMAIDNKKPASEVRKQQQAMNNALWQGLGAVKLAAKFQQKGLLDSVKATATKEMTQSATIDEIKHKLDRVVAKYAERLSDEATNIVHDTYLHLFEGVEGTLIEQDAKLVEVLEKDFNVTLPQAISNNKSVDEVRDVVVDMQTKLSRAQTLIEKAEKARKDVF</sequence>
<comment type="caution">
    <text evidence="2">The sequence shown here is derived from an EMBL/GenBank/DDBJ whole genome shotgun (WGS) entry which is preliminary data.</text>
</comment>
<keyword evidence="3" id="KW-1185">Reference proteome</keyword>
<feature type="signal peptide" evidence="1">
    <location>
        <begin position="1"/>
        <end position="33"/>
    </location>
</feature>
<evidence type="ECO:0000313" key="3">
    <source>
        <dbReference type="Proteomes" id="UP001161408"/>
    </source>
</evidence>
<gene>
    <name evidence="2" type="ORF">GCM10007914_18840</name>
</gene>
<evidence type="ECO:0000313" key="2">
    <source>
        <dbReference type="EMBL" id="GLQ03003.1"/>
    </source>
</evidence>
<reference evidence="2" key="2">
    <citation type="submission" date="2023-01" db="EMBL/GenBank/DDBJ databases">
        <title>Draft genome sequence of Pseudoalteromonas tetraodonis strain NBRC 103034.</title>
        <authorList>
            <person name="Sun Q."/>
            <person name="Mori K."/>
        </authorList>
    </citation>
    <scope>NUCLEOTIDE SEQUENCE</scope>
    <source>
        <strain evidence="2">NBRC 103034</strain>
    </source>
</reference>
<protein>
    <recommendedName>
        <fullName evidence="4">Orphan protein</fullName>
    </recommendedName>
</protein>
<name>A0AA37W503_9GAMM</name>
<dbReference type="Proteomes" id="UP001161408">
    <property type="component" value="Unassembled WGS sequence"/>
</dbReference>